<feature type="domain" description="HAT C-terminal dimerisation" evidence="8">
    <location>
        <begin position="454"/>
        <end position="525"/>
    </location>
</feature>
<feature type="compositionally biased region" description="Polar residues" evidence="6">
    <location>
        <begin position="552"/>
        <end position="562"/>
    </location>
</feature>
<feature type="region of interest" description="Disordered" evidence="6">
    <location>
        <begin position="20"/>
        <end position="41"/>
    </location>
</feature>
<dbReference type="GO" id="GO:0008270">
    <property type="term" value="F:zinc ion binding"/>
    <property type="evidence" value="ECO:0007669"/>
    <property type="project" value="UniProtKB-KW"/>
</dbReference>
<evidence type="ECO:0000256" key="2">
    <source>
        <dbReference type="ARBA" id="ARBA00022723"/>
    </source>
</evidence>
<reference evidence="9 10" key="1">
    <citation type="submission" date="2024-06" db="EMBL/GenBank/DDBJ databases">
        <title>A chromosome-level genome assembly of beet webworm, Loxostege sticticalis.</title>
        <authorList>
            <person name="Zhang Y."/>
        </authorList>
    </citation>
    <scope>NUCLEOTIDE SEQUENCE [LARGE SCALE GENOMIC DNA]</scope>
    <source>
        <strain evidence="9">AQ028</strain>
        <tissue evidence="9">Male pupae</tissue>
    </source>
</reference>
<dbReference type="GO" id="GO:0005634">
    <property type="term" value="C:nucleus"/>
    <property type="evidence" value="ECO:0007669"/>
    <property type="project" value="UniProtKB-SubCell"/>
</dbReference>
<evidence type="ECO:0008006" key="11">
    <source>
        <dbReference type="Google" id="ProtNLM"/>
    </source>
</evidence>
<evidence type="ECO:0000313" key="10">
    <source>
        <dbReference type="Proteomes" id="UP001549921"/>
    </source>
</evidence>
<dbReference type="SUPFAM" id="SSF53098">
    <property type="entry name" value="Ribonuclease H-like"/>
    <property type="match status" value="1"/>
</dbReference>
<organism evidence="9 10">
    <name type="scientific">Loxostege sticticalis</name>
    <name type="common">Beet webworm moth</name>
    <dbReference type="NCBI Taxonomy" id="481309"/>
    <lineage>
        <taxon>Eukaryota</taxon>
        <taxon>Metazoa</taxon>
        <taxon>Ecdysozoa</taxon>
        <taxon>Arthropoda</taxon>
        <taxon>Hexapoda</taxon>
        <taxon>Insecta</taxon>
        <taxon>Pterygota</taxon>
        <taxon>Neoptera</taxon>
        <taxon>Endopterygota</taxon>
        <taxon>Lepidoptera</taxon>
        <taxon>Glossata</taxon>
        <taxon>Ditrysia</taxon>
        <taxon>Pyraloidea</taxon>
        <taxon>Crambidae</taxon>
        <taxon>Pyraustinae</taxon>
        <taxon>Loxostege</taxon>
    </lineage>
</organism>
<evidence type="ECO:0000259" key="7">
    <source>
        <dbReference type="Pfam" id="PF04937"/>
    </source>
</evidence>
<dbReference type="InterPro" id="IPR052035">
    <property type="entry name" value="ZnF_BED_domain_contain"/>
</dbReference>
<dbReference type="Pfam" id="PF05699">
    <property type="entry name" value="Dimer_Tnp_hAT"/>
    <property type="match status" value="1"/>
</dbReference>
<comment type="caution">
    <text evidence="9">The sequence shown here is derived from an EMBL/GenBank/DDBJ whole genome shotgun (WGS) entry which is preliminary data.</text>
</comment>
<keyword evidence="5" id="KW-0539">Nucleus</keyword>
<dbReference type="PANTHER" id="PTHR46481:SF10">
    <property type="entry name" value="ZINC FINGER BED DOMAIN-CONTAINING PROTEIN 39"/>
    <property type="match status" value="1"/>
</dbReference>
<evidence type="ECO:0000259" key="8">
    <source>
        <dbReference type="Pfam" id="PF05699"/>
    </source>
</evidence>
<sequence length="595" mass="67725">MHNHLLKCYKCPEVIKNELRKQNNQTTERISNTTDTSTPLYSENSQSEHLLIQPSTSLIQPDLCVIQPSTSAFQPYLSLTQSSPAASAAAQTSCQSLEEESVKRLTKKFARAVFVSGSPLSLVEHPLWIDFFKDLQPSFKLPSRKNLSESLLDNVHTEIKKEVTENLKQTSYLHLQCDGWTNVNNEGIINFVISNPEPYFVESLSTEENKHTSLYLSQEIIKVMRCYGETKFIVLIGDNARNIQKAFELVKMNSLLNKIVKEKKTGETLKLPVKTRWGSNLTALKSIRNTKTALMAFAIFDNGSGSIQVPSETKSTLLDDSFWSMINDCIAILEPITEPIFKLEANKCNIHEVFPIFRDLKSKLEFILPDITIISNEDKQAILFKVEKRSKDCIKPIHLAAYLLDPRAQGLTLNEDEDLEAMHFIEQMAQNLNIDVIVDLANYKARDGFWSKRFLWDRVEDIVPVTWWKGLCSSKNLSKIAVRILTAPCTSAATERSFSKHGHIHSRKRNRLTAERAAKLTFISYNWDLLNKFENTDCEDLEYDHDIITDLTVNSDNGQNNENDSDENPQEPTTASHGFDIEFYNCDSFSCSDED</sequence>
<comment type="subcellular location">
    <subcellularLocation>
        <location evidence="1">Nucleus</location>
    </subcellularLocation>
</comment>
<dbReference type="Proteomes" id="UP001549921">
    <property type="component" value="Unassembled WGS sequence"/>
</dbReference>
<feature type="domain" description="DUF659" evidence="7">
    <location>
        <begin position="142"/>
        <end position="251"/>
    </location>
</feature>
<evidence type="ECO:0000256" key="5">
    <source>
        <dbReference type="ARBA" id="ARBA00023242"/>
    </source>
</evidence>
<name>A0ABD0T4Z7_LOXSC</name>
<evidence type="ECO:0000256" key="6">
    <source>
        <dbReference type="SAM" id="MobiDB-lite"/>
    </source>
</evidence>
<dbReference type="EMBL" id="JBEDNZ010000010">
    <property type="protein sequence ID" value="KAL0833100.1"/>
    <property type="molecule type" value="Genomic_DNA"/>
</dbReference>
<keyword evidence="3" id="KW-0863">Zinc-finger</keyword>
<dbReference type="PANTHER" id="PTHR46481">
    <property type="entry name" value="ZINC FINGER BED DOMAIN-CONTAINING PROTEIN 4"/>
    <property type="match status" value="1"/>
</dbReference>
<proteinExistence type="predicted"/>
<evidence type="ECO:0000256" key="4">
    <source>
        <dbReference type="ARBA" id="ARBA00022833"/>
    </source>
</evidence>
<feature type="region of interest" description="Disordered" evidence="6">
    <location>
        <begin position="552"/>
        <end position="577"/>
    </location>
</feature>
<dbReference type="InterPro" id="IPR007021">
    <property type="entry name" value="DUF659"/>
</dbReference>
<evidence type="ECO:0000256" key="3">
    <source>
        <dbReference type="ARBA" id="ARBA00022771"/>
    </source>
</evidence>
<keyword evidence="2" id="KW-0479">Metal-binding</keyword>
<dbReference type="AlphaFoldDB" id="A0ABD0T4Z7"/>
<keyword evidence="4" id="KW-0862">Zinc</keyword>
<gene>
    <name evidence="9" type="ORF">ABMA28_001210</name>
</gene>
<feature type="compositionally biased region" description="Polar residues" evidence="6">
    <location>
        <begin position="22"/>
        <end position="41"/>
    </location>
</feature>
<dbReference type="InterPro" id="IPR012337">
    <property type="entry name" value="RNaseH-like_sf"/>
</dbReference>
<dbReference type="Pfam" id="PF04937">
    <property type="entry name" value="DUF659"/>
    <property type="match status" value="1"/>
</dbReference>
<evidence type="ECO:0000313" key="9">
    <source>
        <dbReference type="EMBL" id="KAL0833100.1"/>
    </source>
</evidence>
<accession>A0ABD0T4Z7</accession>
<dbReference type="InterPro" id="IPR008906">
    <property type="entry name" value="HATC_C_dom"/>
</dbReference>
<protein>
    <recommendedName>
        <fullName evidence="11">Transposase</fullName>
    </recommendedName>
</protein>
<evidence type="ECO:0000256" key="1">
    <source>
        <dbReference type="ARBA" id="ARBA00004123"/>
    </source>
</evidence>
<dbReference type="SUPFAM" id="SSF140996">
    <property type="entry name" value="Hermes dimerisation domain"/>
    <property type="match status" value="1"/>
</dbReference>